<protein>
    <submittedName>
        <fullName evidence="3">TRAP transporter large permease subunit</fullName>
    </submittedName>
</protein>
<keyword evidence="1" id="KW-0472">Membrane</keyword>
<feature type="transmembrane region" description="Helical" evidence="1">
    <location>
        <begin position="112"/>
        <end position="131"/>
    </location>
</feature>
<feature type="transmembrane region" description="Helical" evidence="1">
    <location>
        <begin position="137"/>
        <end position="158"/>
    </location>
</feature>
<feature type="transmembrane region" description="Helical" evidence="1">
    <location>
        <begin position="425"/>
        <end position="446"/>
    </location>
</feature>
<accession>A0A7M2RGF5</accession>
<feature type="transmembrane region" description="Helical" evidence="1">
    <location>
        <begin position="6"/>
        <end position="30"/>
    </location>
</feature>
<evidence type="ECO:0000256" key="1">
    <source>
        <dbReference type="SAM" id="Phobius"/>
    </source>
</evidence>
<dbReference type="Pfam" id="PF06808">
    <property type="entry name" value="DctM"/>
    <property type="match status" value="1"/>
</dbReference>
<feature type="transmembrane region" description="Helical" evidence="1">
    <location>
        <begin position="165"/>
        <end position="184"/>
    </location>
</feature>
<feature type="transmembrane region" description="Helical" evidence="1">
    <location>
        <begin position="244"/>
        <end position="262"/>
    </location>
</feature>
<dbReference type="InterPro" id="IPR010656">
    <property type="entry name" value="DctM"/>
</dbReference>
<gene>
    <name evidence="3" type="ORF">INP51_10445</name>
</gene>
<evidence type="ECO:0000313" key="4">
    <source>
        <dbReference type="Proteomes" id="UP000593601"/>
    </source>
</evidence>
<keyword evidence="1" id="KW-0812">Transmembrane</keyword>
<keyword evidence="1" id="KW-1133">Transmembrane helix</keyword>
<keyword evidence="4" id="KW-1185">Reference proteome</keyword>
<feature type="transmembrane region" description="Helical" evidence="1">
    <location>
        <begin position="37"/>
        <end position="59"/>
    </location>
</feature>
<feature type="transmembrane region" description="Helical" evidence="1">
    <location>
        <begin position="268"/>
        <end position="284"/>
    </location>
</feature>
<dbReference type="RefSeq" id="WP_193734794.1">
    <property type="nucleotide sequence ID" value="NZ_CP063304.1"/>
</dbReference>
<feature type="domain" description="TRAP C4-dicarboxylate transport system permease DctM subunit" evidence="2">
    <location>
        <begin position="83"/>
        <end position="362"/>
    </location>
</feature>
<dbReference type="Proteomes" id="UP000593601">
    <property type="component" value="Chromosome"/>
</dbReference>
<proteinExistence type="predicted"/>
<feature type="transmembrane region" description="Helical" evidence="1">
    <location>
        <begin position="65"/>
        <end position="86"/>
    </location>
</feature>
<reference evidence="3 4" key="1">
    <citation type="submission" date="2020-10" db="EMBL/GenBank/DDBJ databases">
        <title>Blautia liquoris sp.nov., isolated from the mud in a fermentation cellar used for the production of Chinese strong-flavoured liquor.</title>
        <authorList>
            <person name="Lu L."/>
        </authorList>
    </citation>
    <scope>NUCLEOTIDE SEQUENCE [LARGE SCALE GENOMIC DNA]</scope>
    <source>
        <strain evidence="3 4">LZLJ-3</strain>
    </source>
</reference>
<dbReference type="AlphaFoldDB" id="A0A7M2RGF5"/>
<evidence type="ECO:0000259" key="2">
    <source>
        <dbReference type="Pfam" id="PF06808"/>
    </source>
</evidence>
<feature type="transmembrane region" description="Helical" evidence="1">
    <location>
        <begin position="374"/>
        <end position="395"/>
    </location>
</feature>
<feature type="transmembrane region" description="Helical" evidence="1">
    <location>
        <begin position="305"/>
        <end position="322"/>
    </location>
</feature>
<organism evidence="3 4">
    <name type="scientific">Blautia liquoris</name>
    <dbReference type="NCBI Taxonomy" id="2779518"/>
    <lineage>
        <taxon>Bacteria</taxon>
        <taxon>Bacillati</taxon>
        <taxon>Bacillota</taxon>
        <taxon>Clostridia</taxon>
        <taxon>Lachnospirales</taxon>
        <taxon>Lachnospiraceae</taxon>
        <taxon>Blautia</taxon>
    </lineage>
</organism>
<dbReference type="EMBL" id="CP063304">
    <property type="protein sequence ID" value="QOV18432.1"/>
    <property type="molecule type" value="Genomic_DNA"/>
</dbReference>
<feature type="transmembrane region" description="Helical" evidence="1">
    <location>
        <begin position="342"/>
        <end position="362"/>
    </location>
</feature>
<name>A0A7M2RGF5_9FIRM</name>
<dbReference type="KEGG" id="bliq:INP51_10445"/>
<evidence type="ECO:0000313" key="3">
    <source>
        <dbReference type="EMBL" id="QOV18432.1"/>
    </source>
</evidence>
<feature type="transmembrane region" description="Helical" evidence="1">
    <location>
        <begin position="190"/>
        <end position="211"/>
    </location>
</feature>
<sequence length="447" mass="47470">MELALGSWALIKTTPSLLALIPLLAYLVMVFMNKSNLAGLIVGVIVAAILTGQGIGSLASIFNSALGSFLGTIGLIIMFGSGLGYLMNKSRVSHTMVYWIVKKIGVNSEKKGMLAIIVSSIVICGLLGTLAGGNAVIAPVIIPLVAAVGLTPTAVASLLRVSGEVGLMVGPLTGVTIATMEVTGLSYGKLMLWAVIPFSLVWLGSTWFAVLRIQKKYRGKEVYELTDDMVDLNSVEITKEEKRTTILFLLSFILLVAYGIIAKQGTEYAIIVMLILSLIIAISSRMKIDEAIDEFVDGASQMTNMFLVFIFFEAMFSMINLGGGFEALGDLLTKFVSGGGKALVVIMASLVGGFGIEAAAVAEINIVHKMFIGLVNSVHLPMTIWATALVAATRITGSLYPTANMAGQLGIARCDNMKEVLKASWIGAAALWIWVFVWAFVGPMIAG</sequence>